<name>A0ABV2PTC7_9GAMM</name>
<dbReference type="Proteomes" id="UP001549251">
    <property type="component" value="Unassembled WGS sequence"/>
</dbReference>
<evidence type="ECO:0000313" key="3">
    <source>
        <dbReference type="Proteomes" id="UP001549251"/>
    </source>
</evidence>
<keyword evidence="1" id="KW-0732">Signal</keyword>
<protein>
    <submittedName>
        <fullName evidence="2">Uncharacterized protein</fullName>
    </submittedName>
</protein>
<keyword evidence="3" id="KW-1185">Reference proteome</keyword>
<comment type="caution">
    <text evidence="2">The sequence shown here is derived from an EMBL/GenBank/DDBJ whole genome shotgun (WGS) entry which is preliminary data.</text>
</comment>
<organism evidence="2 3">
    <name type="scientific">Rhodanobacter soli</name>
    <dbReference type="NCBI Taxonomy" id="590609"/>
    <lineage>
        <taxon>Bacteria</taxon>
        <taxon>Pseudomonadati</taxon>
        <taxon>Pseudomonadota</taxon>
        <taxon>Gammaproteobacteria</taxon>
        <taxon>Lysobacterales</taxon>
        <taxon>Rhodanobacteraceae</taxon>
        <taxon>Rhodanobacter</taxon>
    </lineage>
</organism>
<reference evidence="2 3" key="1">
    <citation type="submission" date="2024-06" db="EMBL/GenBank/DDBJ databases">
        <title>Sorghum-associated microbial communities from plants grown in Nebraska, USA.</title>
        <authorList>
            <person name="Schachtman D."/>
        </authorList>
    </citation>
    <scope>NUCLEOTIDE SEQUENCE [LARGE SCALE GENOMIC DNA]</scope>
    <source>
        <strain evidence="2 3">1757</strain>
    </source>
</reference>
<proteinExistence type="predicted"/>
<evidence type="ECO:0000256" key="1">
    <source>
        <dbReference type="SAM" id="SignalP"/>
    </source>
</evidence>
<sequence length="457" mass="51019">MGHPRGLNMLGSVPFRMVSIALCMAASLLPSALAQDFSPAAIEMFHGLRQQPNDLARYVYLVKTVQALPVADRPLAMQMFASVENELGLYNEALRDFPLKSHVAADTAIPTAAQWKAADATDVIMQQAADRRIVLINEAHHDAHTRQLTLALLPRLRALGFDYFAAEALLNKDARLMNRGYPIGTSGSEYLHEPSYGEIVRTAIKLGFKVVSYDVDSGTTQERETGQARNLYRKVFAKDPDARLFVHAGYAHIDKAKGRLGNTVPMAMQLQQLTGIAPLSIDQTQFREQVPSESDAYSELVKNFPSEGPFVLVDRSTGKPWSAHPDRYDVNVLLPPAAGQGAVESGYTQPSTIVHDMVRKQSMLAHFVNTQRPEWLTLNDERFPYTISTTLCRVTTPCVVDAHYVDEDEDAIAADRYAFMQGDTVSKLYLRPGRYRLRAWDIRGRTLSQQVITIRER</sequence>
<feature type="chain" id="PRO_5045532372" evidence="1">
    <location>
        <begin position="35"/>
        <end position="457"/>
    </location>
</feature>
<feature type="signal peptide" evidence="1">
    <location>
        <begin position="1"/>
        <end position="34"/>
    </location>
</feature>
<evidence type="ECO:0000313" key="2">
    <source>
        <dbReference type="EMBL" id="MET4568257.1"/>
    </source>
</evidence>
<accession>A0ABV2PTC7</accession>
<dbReference type="EMBL" id="JBEPSD010000001">
    <property type="protein sequence ID" value="MET4568257.1"/>
    <property type="molecule type" value="Genomic_DNA"/>
</dbReference>
<gene>
    <name evidence="2" type="ORF">ABIE04_000584</name>
</gene>